<reference evidence="2" key="1">
    <citation type="submission" date="2020-05" db="EMBL/GenBank/DDBJ databases">
        <title>Fertoebacter nigrum gen. nov., sp. nov., a new member of the family Rhodobacteraceae.</title>
        <authorList>
            <person name="Szuroczki S."/>
            <person name="Abbaszade G."/>
            <person name="Buni D."/>
            <person name="Schumann P."/>
            <person name="Toth E."/>
        </authorList>
    </citation>
    <scope>NUCLEOTIDE SEQUENCE</scope>
    <source>
        <strain evidence="2">RG-N-1a</strain>
    </source>
</reference>
<proteinExistence type="predicted"/>
<gene>
    <name evidence="2" type="ORF">GEU84_008250</name>
</gene>
<dbReference type="Proteomes" id="UP000484076">
    <property type="component" value="Unassembled WGS sequence"/>
</dbReference>
<feature type="signal peptide" evidence="1">
    <location>
        <begin position="1"/>
        <end position="24"/>
    </location>
</feature>
<keyword evidence="3" id="KW-1185">Reference proteome</keyword>
<dbReference type="RefSeq" id="WP_174539494.1">
    <property type="nucleotide sequence ID" value="NZ_WHUT02000004.1"/>
</dbReference>
<dbReference type="AlphaFoldDB" id="A0A8X8H6Y5"/>
<dbReference type="EMBL" id="WHUT02000004">
    <property type="protein sequence ID" value="NUB44371.1"/>
    <property type="molecule type" value="Genomic_DNA"/>
</dbReference>
<feature type="chain" id="PRO_5036494544" description="Carboxypeptidase regulatory-like domain-containing protein" evidence="1">
    <location>
        <begin position="25"/>
        <end position="103"/>
    </location>
</feature>
<name>A0A8X8H6Y5_9RHOB</name>
<evidence type="ECO:0000313" key="3">
    <source>
        <dbReference type="Proteomes" id="UP000484076"/>
    </source>
</evidence>
<keyword evidence="1" id="KW-0732">Signal</keyword>
<evidence type="ECO:0000313" key="2">
    <source>
        <dbReference type="EMBL" id="NUB44371.1"/>
    </source>
</evidence>
<protein>
    <recommendedName>
        <fullName evidence="4">Carboxypeptidase regulatory-like domain-containing protein</fullName>
    </recommendedName>
</protein>
<comment type="caution">
    <text evidence="2">The sequence shown here is derived from an EMBL/GenBank/DDBJ whole genome shotgun (WGS) entry which is preliminary data.</text>
</comment>
<evidence type="ECO:0000256" key="1">
    <source>
        <dbReference type="SAM" id="SignalP"/>
    </source>
</evidence>
<accession>A0A8X8H6Y5</accession>
<organism evidence="2 3">
    <name type="scientific">Fertoeibacter niger</name>
    <dbReference type="NCBI Taxonomy" id="2656921"/>
    <lineage>
        <taxon>Bacteria</taxon>
        <taxon>Pseudomonadati</taxon>
        <taxon>Pseudomonadota</taxon>
        <taxon>Alphaproteobacteria</taxon>
        <taxon>Rhodobacterales</taxon>
        <taxon>Paracoccaceae</taxon>
        <taxon>Fertoeibacter</taxon>
    </lineage>
</organism>
<sequence>MTRNLFALSFGFVALILAVQTGHAAPQCAARDTVTGQLAGKYGETRRGMGIAANSTVMELYASDASGTWTITVTLPNGMTCLVASGEGFETVVEELPASGAPA</sequence>
<evidence type="ECO:0008006" key="4">
    <source>
        <dbReference type="Google" id="ProtNLM"/>
    </source>
</evidence>